<proteinExistence type="predicted"/>
<organism evidence="1 2">
    <name type="scientific">Lentzea waywayandensis</name>
    <dbReference type="NCBI Taxonomy" id="84724"/>
    <lineage>
        <taxon>Bacteria</taxon>
        <taxon>Bacillati</taxon>
        <taxon>Actinomycetota</taxon>
        <taxon>Actinomycetes</taxon>
        <taxon>Pseudonocardiales</taxon>
        <taxon>Pseudonocardiaceae</taxon>
        <taxon>Lentzea</taxon>
    </lineage>
</organism>
<accession>A0A1I6D9F9</accession>
<gene>
    <name evidence="1" type="ORF">SAMN04488564_10244</name>
</gene>
<dbReference type="Proteomes" id="UP000198583">
    <property type="component" value="Unassembled WGS sequence"/>
</dbReference>
<dbReference type="RefSeq" id="WP_093588656.1">
    <property type="nucleotide sequence ID" value="NZ_FOYL01000002.1"/>
</dbReference>
<dbReference type="AlphaFoldDB" id="A0A1I6D9F9"/>
<reference evidence="2" key="1">
    <citation type="submission" date="2016-10" db="EMBL/GenBank/DDBJ databases">
        <authorList>
            <person name="Varghese N."/>
            <person name="Submissions S."/>
        </authorList>
    </citation>
    <scope>NUCLEOTIDE SEQUENCE [LARGE SCALE GENOMIC DNA]</scope>
    <source>
        <strain evidence="2">DSM 44232</strain>
    </source>
</reference>
<dbReference type="OrthoDB" id="5464833at2"/>
<protein>
    <recommendedName>
        <fullName evidence="3">DUF2867 domain-containing protein</fullName>
    </recommendedName>
</protein>
<sequence>MAPLPFPLLADQFAPRSEFGRTDHVVVEADPVSTYQAVHDLDLTELHGFLVSAAVGLRELPERWRERKRHTPRQRTRLTINDLATGSDWVVLGEQPGHEIVFGAIGKVWRPVVKWVPVEARDFLDFAQPGYAKVVCSISVLPYGQRRTLVSAEMRVVLTDPHAWLNFRRYWRMSTPFVGIISRAILRTVKHSAETGGVR</sequence>
<name>A0A1I6D9F9_9PSEU</name>
<evidence type="ECO:0000313" key="1">
    <source>
        <dbReference type="EMBL" id="SFR02079.1"/>
    </source>
</evidence>
<dbReference type="EMBL" id="FOYL01000002">
    <property type="protein sequence ID" value="SFR02079.1"/>
    <property type="molecule type" value="Genomic_DNA"/>
</dbReference>
<keyword evidence="2" id="KW-1185">Reference proteome</keyword>
<dbReference type="STRING" id="84724.SAMN04488564_10244"/>
<evidence type="ECO:0008006" key="3">
    <source>
        <dbReference type="Google" id="ProtNLM"/>
    </source>
</evidence>
<evidence type="ECO:0000313" key="2">
    <source>
        <dbReference type="Proteomes" id="UP000198583"/>
    </source>
</evidence>